<feature type="region of interest" description="Disordered" evidence="1">
    <location>
        <begin position="45"/>
        <end position="101"/>
    </location>
</feature>
<proteinExistence type="predicted"/>
<dbReference type="AlphaFoldDB" id="A0AAJ7E7G8"/>
<organism evidence="3">
    <name type="scientific">Papilio xuthus</name>
    <name type="common">Asian swallowtail butterfly</name>
    <dbReference type="NCBI Taxonomy" id="66420"/>
    <lineage>
        <taxon>Eukaryota</taxon>
        <taxon>Metazoa</taxon>
        <taxon>Ecdysozoa</taxon>
        <taxon>Arthropoda</taxon>
        <taxon>Hexapoda</taxon>
        <taxon>Insecta</taxon>
        <taxon>Pterygota</taxon>
        <taxon>Neoptera</taxon>
        <taxon>Endopterygota</taxon>
        <taxon>Lepidoptera</taxon>
        <taxon>Glossata</taxon>
        <taxon>Ditrysia</taxon>
        <taxon>Papilionoidea</taxon>
        <taxon>Papilionidae</taxon>
        <taxon>Papilioninae</taxon>
        <taxon>Papilio</taxon>
    </lineage>
</organism>
<keyword evidence="2" id="KW-0732">Signal</keyword>
<sequence>MNMLHVLVVLVTILAFAVRWHYVMAGMKARSVEAVDSSRWCVGRRLQPDASEGRHPRARPSASLRARSAAFRPPYKRDPDIFLDNEPIGQQPRVHANTPHT</sequence>
<reference evidence="3" key="1">
    <citation type="submission" date="2025-08" db="UniProtKB">
        <authorList>
            <consortium name="RefSeq"/>
        </authorList>
    </citation>
    <scope>IDENTIFICATION</scope>
</reference>
<name>A0AAJ7E7G8_PAPXU</name>
<protein>
    <submittedName>
        <fullName evidence="3">Uncharacterized protein LOC106116647</fullName>
    </submittedName>
</protein>
<evidence type="ECO:0000256" key="2">
    <source>
        <dbReference type="SAM" id="SignalP"/>
    </source>
</evidence>
<gene>
    <name evidence="3" type="primary">LOC106116647</name>
</gene>
<feature type="compositionally biased region" description="Low complexity" evidence="1">
    <location>
        <begin position="59"/>
        <end position="73"/>
    </location>
</feature>
<feature type="signal peptide" evidence="2">
    <location>
        <begin position="1"/>
        <end position="25"/>
    </location>
</feature>
<evidence type="ECO:0000256" key="1">
    <source>
        <dbReference type="SAM" id="MobiDB-lite"/>
    </source>
</evidence>
<dbReference type="KEGG" id="pxu:106116647"/>
<dbReference type="RefSeq" id="XP_013165991.1">
    <property type="nucleotide sequence ID" value="XM_013310537.1"/>
</dbReference>
<dbReference type="Proteomes" id="UP000694872">
    <property type="component" value="Unplaced"/>
</dbReference>
<dbReference type="GeneID" id="106116647"/>
<accession>A0AAJ7E7G8</accession>
<evidence type="ECO:0000313" key="3">
    <source>
        <dbReference type="RefSeq" id="XP_013165991.1"/>
    </source>
</evidence>
<feature type="chain" id="PRO_5042515205" evidence="2">
    <location>
        <begin position="26"/>
        <end position="101"/>
    </location>
</feature>